<reference evidence="7 8" key="1">
    <citation type="submission" date="2019-03" db="EMBL/GenBank/DDBJ databases">
        <title>Genomic Encyclopedia of Type Strains, Phase IV (KMG-IV): sequencing the most valuable type-strain genomes for metagenomic binning, comparative biology and taxonomic classification.</title>
        <authorList>
            <person name="Goeker M."/>
        </authorList>
    </citation>
    <scope>NUCLEOTIDE SEQUENCE [LARGE SCALE GENOMIC DNA]</scope>
    <source>
        <strain evidence="7 8">DSM 45765</strain>
    </source>
</reference>
<comment type="caution">
    <text evidence="7">The sequence shown here is derived from an EMBL/GenBank/DDBJ whole genome shotgun (WGS) entry which is preliminary data.</text>
</comment>
<keyword evidence="7" id="KW-0808">Transferase</keyword>
<dbReference type="GO" id="GO:0016020">
    <property type="term" value="C:membrane"/>
    <property type="evidence" value="ECO:0007669"/>
    <property type="project" value="UniProtKB-SubCell"/>
</dbReference>
<gene>
    <name evidence="7" type="ORF">EV191_101973</name>
</gene>
<feature type="transmembrane region" description="Helical" evidence="6">
    <location>
        <begin position="156"/>
        <end position="177"/>
    </location>
</feature>
<evidence type="ECO:0000256" key="3">
    <source>
        <dbReference type="ARBA" id="ARBA00022989"/>
    </source>
</evidence>
<keyword evidence="7" id="KW-0328">Glycosyltransferase</keyword>
<evidence type="ECO:0000256" key="4">
    <source>
        <dbReference type="ARBA" id="ARBA00023136"/>
    </source>
</evidence>
<evidence type="ECO:0000256" key="5">
    <source>
        <dbReference type="SAM" id="MobiDB-lite"/>
    </source>
</evidence>
<dbReference type="Gene3D" id="1.10.357.140">
    <property type="entry name" value="UbiA prenyltransferase"/>
    <property type="match status" value="1"/>
</dbReference>
<dbReference type="CDD" id="cd13963">
    <property type="entry name" value="PT_UbiA_2"/>
    <property type="match status" value="1"/>
</dbReference>
<dbReference type="Proteomes" id="UP000294911">
    <property type="component" value="Unassembled WGS sequence"/>
</dbReference>
<dbReference type="GO" id="GO:0016757">
    <property type="term" value="F:glycosyltransferase activity"/>
    <property type="evidence" value="ECO:0007669"/>
    <property type="project" value="UniProtKB-KW"/>
</dbReference>
<dbReference type="Pfam" id="PF01040">
    <property type="entry name" value="UbiA"/>
    <property type="match status" value="1"/>
</dbReference>
<feature type="transmembrane region" description="Helical" evidence="6">
    <location>
        <begin position="211"/>
        <end position="235"/>
    </location>
</feature>
<feature type="compositionally biased region" description="Low complexity" evidence="5">
    <location>
        <begin position="19"/>
        <end position="48"/>
    </location>
</feature>
<evidence type="ECO:0000313" key="8">
    <source>
        <dbReference type="Proteomes" id="UP000294911"/>
    </source>
</evidence>
<organism evidence="7 8">
    <name type="scientific">Tamaricihabitans halophyticus</name>
    <dbReference type="NCBI Taxonomy" id="1262583"/>
    <lineage>
        <taxon>Bacteria</taxon>
        <taxon>Bacillati</taxon>
        <taxon>Actinomycetota</taxon>
        <taxon>Actinomycetes</taxon>
        <taxon>Pseudonocardiales</taxon>
        <taxon>Pseudonocardiaceae</taxon>
        <taxon>Tamaricihabitans</taxon>
    </lineage>
</organism>
<feature type="transmembrane region" description="Helical" evidence="6">
    <location>
        <begin position="354"/>
        <end position="371"/>
    </location>
</feature>
<protein>
    <submittedName>
        <fullName evidence="7">Decaprenyl-phosphate phosphoribosyltransferase</fullName>
    </submittedName>
</protein>
<dbReference type="RefSeq" id="WP_279388405.1">
    <property type="nucleotide sequence ID" value="NZ_SLXQ01000001.1"/>
</dbReference>
<feature type="transmembrane region" description="Helical" evidence="6">
    <location>
        <begin position="116"/>
        <end position="136"/>
    </location>
</feature>
<dbReference type="InterPro" id="IPR000537">
    <property type="entry name" value="UbiA_prenyltransferase"/>
</dbReference>
<evidence type="ECO:0000256" key="1">
    <source>
        <dbReference type="ARBA" id="ARBA00004141"/>
    </source>
</evidence>
<feature type="transmembrane region" description="Helical" evidence="6">
    <location>
        <begin position="314"/>
        <end position="334"/>
    </location>
</feature>
<keyword evidence="2 6" id="KW-0812">Transmembrane</keyword>
<keyword evidence="4 6" id="KW-0472">Membrane</keyword>
<evidence type="ECO:0000256" key="2">
    <source>
        <dbReference type="ARBA" id="ARBA00022692"/>
    </source>
</evidence>
<evidence type="ECO:0000256" key="6">
    <source>
        <dbReference type="SAM" id="Phobius"/>
    </source>
</evidence>
<dbReference type="EMBL" id="SLXQ01000001">
    <property type="protein sequence ID" value="TCP57021.1"/>
    <property type="molecule type" value="Genomic_DNA"/>
</dbReference>
<name>A0A4R2RBD6_9PSEU</name>
<feature type="region of interest" description="Disordered" evidence="5">
    <location>
        <begin position="1"/>
        <end position="76"/>
    </location>
</feature>
<sequence>MTERSEQTIDETEDGPVGAAAADEATAADAAGDSANTAATEGAVVAAEPEGEQDAESAGPAQPATPAVPAQPATPPAGGNVVTGLIKAARPKQWVKNVLVLAAPVAAGRLSDVPVLVDTLIAFIAFSLVASAVYLVNDAVDVEADRAHPTKHRRPIAAGIVPVPLAYAASVFFFLASGAVALLAGWPLLLVVVAYALVQLGYCFGLKHQPVIDLCIVASGFLMRALAGGVAAGIFLSQWFYLVMTFGSLFMVAGKRYAELVLYERTGANIRSSLRKYTSSYLRFVWATAAAALIMSYSLWAFDTSTALVENQAGGATWAMVSIVPFVVAVLRYAVDVDGGNAGEPEEIALRDRVLQVLGLTWLITLAMSIYL</sequence>
<keyword evidence="8" id="KW-1185">Reference proteome</keyword>
<evidence type="ECO:0000313" key="7">
    <source>
        <dbReference type="EMBL" id="TCP57021.1"/>
    </source>
</evidence>
<feature type="transmembrane region" description="Helical" evidence="6">
    <location>
        <begin position="183"/>
        <end position="204"/>
    </location>
</feature>
<dbReference type="AlphaFoldDB" id="A0A4R2RBD6"/>
<dbReference type="NCBIfam" id="NF008978">
    <property type="entry name" value="PRK12324.1-4"/>
    <property type="match status" value="1"/>
</dbReference>
<proteinExistence type="predicted"/>
<keyword evidence="3 6" id="KW-1133">Transmembrane helix</keyword>
<feature type="compositionally biased region" description="Low complexity" evidence="5">
    <location>
        <begin position="58"/>
        <end position="71"/>
    </location>
</feature>
<dbReference type="GO" id="GO:0016765">
    <property type="term" value="F:transferase activity, transferring alkyl or aryl (other than methyl) groups"/>
    <property type="evidence" value="ECO:0007669"/>
    <property type="project" value="InterPro"/>
</dbReference>
<dbReference type="InterPro" id="IPR044878">
    <property type="entry name" value="UbiA_sf"/>
</dbReference>
<comment type="subcellular location">
    <subcellularLocation>
        <location evidence="1">Membrane</location>
        <topology evidence="1">Multi-pass membrane protein</topology>
    </subcellularLocation>
</comment>
<feature type="transmembrane region" description="Helical" evidence="6">
    <location>
        <begin position="284"/>
        <end position="302"/>
    </location>
</feature>
<accession>A0A4R2RBD6</accession>